<feature type="transmembrane region" description="Helical" evidence="1">
    <location>
        <begin position="106"/>
        <end position="126"/>
    </location>
</feature>
<gene>
    <name evidence="2" type="ORF">GMA10_10605</name>
</gene>
<feature type="transmembrane region" description="Helical" evidence="1">
    <location>
        <begin position="221"/>
        <end position="240"/>
    </location>
</feature>
<dbReference type="PANTHER" id="PTHR37305:SF1">
    <property type="entry name" value="MEMBRANE PROTEIN"/>
    <property type="match status" value="1"/>
</dbReference>
<dbReference type="RefSeq" id="WP_129315966.1">
    <property type="nucleotide sequence ID" value="NZ_CP197643.1"/>
</dbReference>
<dbReference type="Proteomes" id="UP000462152">
    <property type="component" value="Unassembled WGS sequence"/>
</dbReference>
<keyword evidence="1" id="KW-1133">Transmembrane helix</keyword>
<evidence type="ECO:0000256" key="1">
    <source>
        <dbReference type="SAM" id="Phobius"/>
    </source>
</evidence>
<feature type="transmembrane region" description="Helical" evidence="1">
    <location>
        <begin position="147"/>
        <end position="173"/>
    </location>
</feature>
<keyword evidence="3" id="KW-1185">Reference proteome</keyword>
<accession>A0A7K1LKK5</accession>
<proteinExistence type="predicted"/>
<dbReference type="PANTHER" id="PTHR37305">
    <property type="entry name" value="INTEGRAL MEMBRANE PROTEIN-RELATED"/>
    <property type="match status" value="1"/>
</dbReference>
<dbReference type="AlphaFoldDB" id="A0A7K1LKK5"/>
<dbReference type="GO" id="GO:0140359">
    <property type="term" value="F:ABC-type transporter activity"/>
    <property type="evidence" value="ECO:0007669"/>
    <property type="project" value="InterPro"/>
</dbReference>
<evidence type="ECO:0000313" key="3">
    <source>
        <dbReference type="Proteomes" id="UP000462152"/>
    </source>
</evidence>
<sequence length="298" mass="32729">MSTVADTNSPRGADTARSASSKYKLSFFGALRSESLKFRTLVSSWVLMIVTAVIMIGFAALSAFQAKDYADQMHEAMTGGKKIPEYYLQLGDPSEFARQAVDSGYVFGYIILGAMAVVFIASEFGTKSVISTLTASPRRGMVYVAKTVQITVVAAIVAIVSGVLAWAVTQWVLSTSDMDITFKLFEEQTLMNILGLIVVFVLTAWMGVGLGAIIRNNAGAIVILVVLLFILPLLLMPFQWEWVRDFQNYIPSALAANLTNPVEPMKDPKYVESGVWYAVWSLVPLILGYFSFTQRDPK</sequence>
<name>A0A7K1LKK5_9MICC</name>
<keyword evidence="1" id="KW-0472">Membrane</keyword>
<dbReference type="Pfam" id="PF12679">
    <property type="entry name" value="ABC2_membrane_2"/>
    <property type="match status" value="1"/>
</dbReference>
<keyword evidence="1" id="KW-0812">Transmembrane</keyword>
<dbReference type="OrthoDB" id="3297477at2"/>
<reference evidence="2 3" key="1">
    <citation type="submission" date="2019-12" db="EMBL/GenBank/DDBJ databases">
        <authorList>
            <person name="Li J."/>
            <person name="Shi Y."/>
            <person name="Xu G."/>
            <person name="Xiao D."/>
            <person name="Ran X."/>
        </authorList>
    </citation>
    <scope>NUCLEOTIDE SEQUENCE [LARGE SCALE GENOMIC DNA]</scope>
    <source>
        <strain evidence="2 3">JCM 15915</strain>
    </source>
</reference>
<feature type="transmembrane region" description="Helical" evidence="1">
    <location>
        <begin position="193"/>
        <end position="214"/>
    </location>
</feature>
<comment type="caution">
    <text evidence="2">The sequence shown here is derived from an EMBL/GenBank/DDBJ whole genome shotgun (WGS) entry which is preliminary data.</text>
</comment>
<feature type="transmembrane region" description="Helical" evidence="1">
    <location>
        <begin position="274"/>
        <end position="292"/>
    </location>
</feature>
<protein>
    <submittedName>
        <fullName evidence="2">ABC transporter permease subunit</fullName>
    </submittedName>
</protein>
<feature type="transmembrane region" description="Helical" evidence="1">
    <location>
        <begin position="41"/>
        <end position="64"/>
    </location>
</feature>
<dbReference type="GO" id="GO:0005886">
    <property type="term" value="C:plasma membrane"/>
    <property type="evidence" value="ECO:0007669"/>
    <property type="project" value="UniProtKB-SubCell"/>
</dbReference>
<dbReference type="EMBL" id="WOGT01000007">
    <property type="protein sequence ID" value="MUN55655.1"/>
    <property type="molecule type" value="Genomic_DNA"/>
</dbReference>
<evidence type="ECO:0000313" key="2">
    <source>
        <dbReference type="EMBL" id="MUN55655.1"/>
    </source>
</evidence>
<organism evidence="2 3">
    <name type="scientific">Rothia koreensis</name>
    <dbReference type="NCBI Taxonomy" id="592378"/>
    <lineage>
        <taxon>Bacteria</taxon>
        <taxon>Bacillati</taxon>
        <taxon>Actinomycetota</taxon>
        <taxon>Actinomycetes</taxon>
        <taxon>Micrococcales</taxon>
        <taxon>Micrococcaceae</taxon>
        <taxon>Rothia</taxon>
    </lineage>
</organism>